<dbReference type="PROSITE" id="PS50893">
    <property type="entry name" value="ABC_TRANSPORTER_2"/>
    <property type="match status" value="1"/>
</dbReference>
<dbReference type="CDD" id="cd03293">
    <property type="entry name" value="ABC_NrtD_SsuB_transporters"/>
    <property type="match status" value="1"/>
</dbReference>
<evidence type="ECO:0000256" key="1">
    <source>
        <dbReference type="ARBA" id="ARBA00005417"/>
    </source>
</evidence>
<proteinExistence type="inferred from homology"/>
<dbReference type="SUPFAM" id="SSF52540">
    <property type="entry name" value="P-loop containing nucleoside triphosphate hydrolases"/>
    <property type="match status" value="1"/>
</dbReference>
<sequence length="269" mass="29544">MVSSQIRSAKVGTEDKVVFDDVSKTYPSSGSSAGSTVAIKSLNVAIKKAEIVSILGPTGCGKSTAMNMIAGFEFPTQGRVLLDDKPILAPGPDRAVVFQQASLFPWLSVLDNVVLGVKSRGVSLDIYLKRAEQLLKAVKLNGFEKHYPYQLSGGMQQRVQIARALISEPSVLLMDEPFGALDSQTRLMMQELVLQLWVEFRPTIIFITHDVAEAIFVSDRILLMSGRPGRIKLAVSVDEPKPRNLEFLASRNFIDLQATLLNGLKEEVR</sequence>
<dbReference type="AlphaFoldDB" id="A0A7C9VFJ3"/>
<keyword evidence="3" id="KW-0547">Nucleotide-binding</keyword>
<comment type="function">
    <text evidence="5">Involved in beta-(1--&gt;2)glucan export. Transmembrane domains (TMD) form a pore in the inner membrane and the ATP-binding domain (NBD) is responsible for energy generation.</text>
</comment>
<evidence type="ECO:0000256" key="4">
    <source>
        <dbReference type="ARBA" id="ARBA00022840"/>
    </source>
</evidence>
<feature type="domain" description="ABC transporter" evidence="6">
    <location>
        <begin position="17"/>
        <end position="251"/>
    </location>
</feature>
<evidence type="ECO:0000256" key="2">
    <source>
        <dbReference type="ARBA" id="ARBA00022448"/>
    </source>
</evidence>
<evidence type="ECO:0000259" key="6">
    <source>
        <dbReference type="PROSITE" id="PS50893"/>
    </source>
</evidence>
<comment type="similarity">
    <text evidence="1">Belongs to the ABC transporter superfamily.</text>
</comment>
<dbReference type="InterPro" id="IPR027417">
    <property type="entry name" value="P-loop_NTPase"/>
</dbReference>
<accession>A0A7C9VFJ3</accession>
<dbReference type="GO" id="GO:0016887">
    <property type="term" value="F:ATP hydrolysis activity"/>
    <property type="evidence" value="ECO:0007669"/>
    <property type="project" value="InterPro"/>
</dbReference>
<keyword evidence="8" id="KW-1185">Reference proteome</keyword>
<dbReference type="Proteomes" id="UP000480266">
    <property type="component" value="Unassembled WGS sequence"/>
</dbReference>
<evidence type="ECO:0000313" key="7">
    <source>
        <dbReference type="EMBL" id="NGX95946.1"/>
    </source>
</evidence>
<evidence type="ECO:0000256" key="3">
    <source>
        <dbReference type="ARBA" id="ARBA00022741"/>
    </source>
</evidence>
<dbReference type="InterPro" id="IPR003593">
    <property type="entry name" value="AAA+_ATPase"/>
</dbReference>
<comment type="caution">
    <text evidence="7">The sequence shown here is derived from an EMBL/GenBank/DDBJ whole genome shotgun (WGS) entry which is preliminary data.</text>
</comment>
<dbReference type="PANTHER" id="PTHR42788:SF13">
    <property type="entry name" value="ALIPHATIC SULFONATES IMPORT ATP-BINDING PROTEIN SSUB"/>
    <property type="match status" value="1"/>
</dbReference>
<organism evidence="7 8">
    <name type="scientific">Candidatus Afipia apatlaquensis</name>
    <dbReference type="NCBI Taxonomy" id="2712852"/>
    <lineage>
        <taxon>Bacteria</taxon>
        <taxon>Pseudomonadati</taxon>
        <taxon>Pseudomonadota</taxon>
        <taxon>Alphaproteobacteria</taxon>
        <taxon>Hyphomicrobiales</taxon>
        <taxon>Nitrobacteraceae</taxon>
        <taxon>Afipia</taxon>
    </lineage>
</organism>
<dbReference type="EMBL" id="JAAMRR010000638">
    <property type="protein sequence ID" value="NGX95946.1"/>
    <property type="molecule type" value="Genomic_DNA"/>
</dbReference>
<evidence type="ECO:0000313" key="8">
    <source>
        <dbReference type="Proteomes" id="UP000480266"/>
    </source>
</evidence>
<dbReference type="InterPro" id="IPR017871">
    <property type="entry name" value="ABC_transporter-like_CS"/>
</dbReference>
<dbReference type="InterPro" id="IPR003439">
    <property type="entry name" value="ABC_transporter-like_ATP-bd"/>
</dbReference>
<gene>
    <name evidence="7" type="ORF">G4V63_12160</name>
</gene>
<name>A0A7C9VFJ3_9BRAD</name>
<dbReference type="InterPro" id="IPR050166">
    <property type="entry name" value="ABC_transporter_ATP-bind"/>
</dbReference>
<evidence type="ECO:0000256" key="5">
    <source>
        <dbReference type="ARBA" id="ARBA00024722"/>
    </source>
</evidence>
<keyword evidence="2" id="KW-0813">Transport</keyword>
<reference evidence="7" key="1">
    <citation type="submission" date="2020-02" db="EMBL/GenBank/DDBJ databases">
        <title>Draft genome sequence of Candidatus Afipia apatlaquensis IBT-C3, a potential strain for decolorization of textile dyes.</title>
        <authorList>
            <person name="Sanchez-Reyes A."/>
            <person name="Breton-Deval L."/>
            <person name="Mangelson H."/>
            <person name="Sanchez-Flores A."/>
        </authorList>
    </citation>
    <scope>NUCLEOTIDE SEQUENCE [LARGE SCALE GENOMIC DNA]</scope>
    <source>
        <strain evidence="7">IBT-C3</strain>
    </source>
</reference>
<dbReference type="Pfam" id="PF00005">
    <property type="entry name" value="ABC_tran"/>
    <property type="match status" value="1"/>
</dbReference>
<dbReference type="Gene3D" id="3.40.50.300">
    <property type="entry name" value="P-loop containing nucleotide triphosphate hydrolases"/>
    <property type="match status" value="1"/>
</dbReference>
<keyword evidence="4 7" id="KW-0067">ATP-binding</keyword>
<dbReference type="GO" id="GO:0005524">
    <property type="term" value="F:ATP binding"/>
    <property type="evidence" value="ECO:0007669"/>
    <property type="project" value="UniProtKB-KW"/>
</dbReference>
<protein>
    <submittedName>
        <fullName evidence="7">ABC transporter ATP-binding protein</fullName>
    </submittedName>
</protein>
<dbReference type="SMART" id="SM00382">
    <property type="entry name" value="AAA"/>
    <property type="match status" value="1"/>
</dbReference>
<dbReference type="PROSITE" id="PS00211">
    <property type="entry name" value="ABC_TRANSPORTER_1"/>
    <property type="match status" value="1"/>
</dbReference>
<dbReference type="PANTHER" id="PTHR42788">
    <property type="entry name" value="TAURINE IMPORT ATP-BINDING PROTEIN-RELATED"/>
    <property type="match status" value="1"/>
</dbReference>